<dbReference type="InterPro" id="IPR013783">
    <property type="entry name" value="Ig-like_fold"/>
</dbReference>
<dbReference type="Proteomes" id="UP000032061">
    <property type="component" value="Unassembled WGS sequence"/>
</dbReference>
<dbReference type="InterPro" id="IPR036156">
    <property type="entry name" value="Beta-gal/glucu_dom_sf"/>
</dbReference>
<keyword evidence="1" id="KW-0732">Signal</keyword>
<evidence type="ECO:0000313" key="2">
    <source>
        <dbReference type="EMBL" id="KIO53936.1"/>
    </source>
</evidence>
<feature type="chain" id="PRO_5002226665" description="Molecular chaperone" evidence="1">
    <location>
        <begin position="29"/>
        <end position="274"/>
    </location>
</feature>
<dbReference type="STRING" id="37752.IW18_06275"/>
<gene>
    <name evidence="2" type="ORF">IW18_06275</name>
</gene>
<comment type="caution">
    <text evidence="2">The sequence shown here is derived from an EMBL/GenBank/DDBJ whole genome shotgun (WGS) entry which is preliminary data.</text>
</comment>
<sequence>MFPTDYFKLLKMNKLALIFCFLIFQAHSQTGISVSPPRIYFESKPGTSSTQKVTVTNVSAKNTLDLAVSLGDWEYDEKGENMMYPSGTLKNSCASWISVKNSDNYFSLAPGERKELEVTITPVKIANDTLPTHTAVLYVSQMNPVDDFDSKGANIKVSIRSGIKVFHTLSNSLTKKIEIEDLKFDQSTNNLNLKFKNQSQIWVDGKISTEIINIKTGKKVVLNDVVFYTLPGNLRKLSIPVTEALEKGSYNASVIIDYGDSSLLEMAELNFNYE</sequence>
<dbReference type="Gene3D" id="2.60.40.10">
    <property type="entry name" value="Immunoglobulins"/>
    <property type="match status" value="1"/>
</dbReference>
<accession>A0A0D0F2T0</accession>
<reference evidence="2 3" key="1">
    <citation type="submission" date="2015-01" db="EMBL/GenBank/DDBJ databases">
        <title>Genome of Flavobacterium hibernum DSM 12611.</title>
        <authorList>
            <person name="Stropko S.J."/>
            <person name="Pipes S.E."/>
            <person name="Newman J.D."/>
        </authorList>
    </citation>
    <scope>NUCLEOTIDE SEQUENCE [LARGE SCALE GENOMIC DNA]</scope>
    <source>
        <strain evidence="2 3">DSM 12611</strain>
    </source>
</reference>
<evidence type="ECO:0000256" key="1">
    <source>
        <dbReference type="SAM" id="SignalP"/>
    </source>
</evidence>
<evidence type="ECO:0000313" key="3">
    <source>
        <dbReference type="Proteomes" id="UP000032061"/>
    </source>
</evidence>
<organism evidence="2 3">
    <name type="scientific">Flavobacterium hibernum</name>
    <dbReference type="NCBI Taxonomy" id="37752"/>
    <lineage>
        <taxon>Bacteria</taxon>
        <taxon>Pseudomonadati</taxon>
        <taxon>Bacteroidota</taxon>
        <taxon>Flavobacteriia</taxon>
        <taxon>Flavobacteriales</taxon>
        <taxon>Flavobacteriaceae</taxon>
        <taxon>Flavobacterium</taxon>
    </lineage>
</organism>
<name>A0A0D0F2T0_9FLAO</name>
<proteinExistence type="predicted"/>
<dbReference type="EMBL" id="JPRK01000005">
    <property type="protein sequence ID" value="KIO53936.1"/>
    <property type="molecule type" value="Genomic_DNA"/>
</dbReference>
<feature type="signal peptide" evidence="1">
    <location>
        <begin position="1"/>
        <end position="28"/>
    </location>
</feature>
<dbReference type="SUPFAM" id="SSF49303">
    <property type="entry name" value="beta-Galactosidase/glucuronidase domain"/>
    <property type="match status" value="1"/>
</dbReference>
<dbReference type="AlphaFoldDB" id="A0A0D0F2T0"/>
<evidence type="ECO:0008006" key="4">
    <source>
        <dbReference type="Google" id="ProtNLM"/>
    </source>
</evidence>
<protein>
    <recommendedName>
        <fullName evidence="4">Molecular chaperone</fullName>
    </recommendedName>
</protein>